<dbReference type="Proteomes" id="UP000694844">
    <property type="component" value="Chromosome 5"/>
</dbReference>
<feature type="compositionally biased region" description="Basic and acidic residues" evidence="1">
    <location>
        <begin position="529"/>
        <end position="540"/>
    </location>
</feature>
<evidence type="ECO:0000313" key="3">
    <source>
        <dbReference type="Proteomes" id="UP000694844"/>
    </source>
</evidence>
<feature type="compositionally biased region" description="Polar residues" evidence="1">
    <location>
        <begin position="58"/>
        <end position="68"/>
    </location>
</feature>
<organism evidence="3 4">
    <name type="scientific">Crassostrea virginica</name>
    <name type="common">Eastern oyster</name>
    <dbReference type="NCBI Taxonomy" id="6565"/>
    <lineage>
        <taxon>Eukaryota</taxon>
        <taxon>Metazoa</taxon>
        <taxon>Spiralia</taxon>
        <taxon>Lophotrochozoa</taxon>
        <taxon>Mollusca</taxon>
        <taxon>Bivalvia</taxon>
        <taxon>Autobranchia</taxon>
        <taxon>Pteriomorphia</taxon>
        <taxon>Ostreida</taxon>
        <taxon>Ostreoidea</taxon>
        <taxon>Ostreidae</taxon>
        <taxon>Crassostrea</taxon>
    </lineage>
</organism>
<dbReference type="Pfam" id="PF20700">
    <property type="entry name" value="Mutator"/>
    <property type="match status" value="1"/>
</dbReference>
<dbReference type="RefSeq" id="XP_022341325.1">
    <property type="nucleotide sequence ID" value="XM_022485617.1"/>
</dbReference>
<sequence length="653" mass="73516">MSHIRDEEGKFLQHLKTTEDLQLEAVYRDHPYISGTRAKYSKRKLDEYHGPSDHECESTPSDSETVSASDIDDLSDFLGESNEISPGVPLSGRHIVELNILGQYLRKGCSICAEVLNLASCVGESRYGLGSILHIKCDGCQRINSVPTGKRRQNGVWDVNTKLGAAILYTGIGETAVNRFFAALNLPSVDAKTLKKREREVGSAFEAVAESTCQEAIEKEINCTKDQETVSYDAGWQTRGSGRNYASLSGHGSMIGASTGKVLAYAVRCKKCKQCDQDTSKDPSSHDCRKNWTGSSKSMEPDMAVNMLHNLKDKGFHVKNLVMDNDATTISKARSNFDQNIQKFSDFNHTKKNFTNKLYQMKKDKKYSLLGAKTIKHLTKLFAYVVKSNKDPVKLKNNLQSIPCHVFWDHSKCDEWCKYKENPEVYRPINLPYSRYLTGDQLLQDLTLLFGTFAKVSEKLIQIGSTQNNESFNRTVATKNPKTHFYSGSESTAFRVASAVAQRNDGVGFISKVYDHLHLSPGDNTSRYIGKENRKREYQRQQKQAIEYKKRRRELKSSKTQQESTSEIKEGATYQPAVDLEPSQCSTDEIPSQLQPPTSSAHIVNNAQSDFLFFDLETTGLGTESKIVEFACINKNNIFHRYDDSLLVTYWSI</sequence>
<accession>A0A8B8EN30</accession>
<dbReference type="InterPro" id="IPR049012">
    <property type="entry name" value="Mutator_transp_dom"/>
</dbReference>
<keyword evidence="3" id="KW-1185">Reference proteome</keyword>
<feature type="compositionally biased region" description="Basic and acidic residues" evidence="1">
    <location>
        <begin position="275"/>
        <end position="290"/>
    </location>
</feature>
<evidence type="ECO:0000313" key="4">
    <source>
        <dbReference type="RefSeq" id="XP_022341325.1"/>
    </source>
</evidence>
<feature type="compositionally biased region" description="Basic and acidic residues" evidence="1">
    <location>
        <begin position="47"/>
        <end position="57"/>
    </location>
</feature>
<feature type="region of interest" description="Disordered" evidence="1">
    <location>
        <begin position="275"/>
        <end position="296"/>
    </location>
</feature>
<dbReference type="AlphaFoldDB" id="A0A8B8EN30"/>
<feature type="region of interest" description="Disordered" evidence="1">
    <location>
        <begin position="551"/>
        <end position="570"/>
    </location>
</feature>
<dbReference type="OrthoDB" id="6140598at2759"/>
<name>A0A8B8EN30_CRAVI</name>
<dbReference type="PANTHER" id="PTHR31751">
    <property type="entry name" value="SI:CH211-108C17.2-RELATED-RELATED"/>
    <property type="match status" value="1"/>
</dbReference>
<feature type="region of interest" description="Disordered" evidence="1">
    <location>
        <begin position="47"/>
        <end position="68"/>
    </location>
</feature>
<dbReference type="GeneID" id="111135496"/>
<feature type="region of interest" description="Disordered" evidence="1">
    <location>
        <begin position="521"/>
        <end position="543"/>
    </location>
</feature>
<protein>
    <submittedName>
        <fullName evidence="4">Uncharacterized protein LOC111135496</fullName>
    </submittedName>
</protein>
<proteinExistence type="predicted"/>
<dbReference type="KEGG" id="cvn:111135496"/>
<feature type="domain" description="Mutator-like transposase" evidence="2">
    <location>
        <begin position="114"/>
        <end position="417"/>
    </location>
</feature>
<gene>
    <name evidence="4" type="primary">LOC111135496</name>
</gene>
<reference evidence="4" key="1">
    <citation type="submission" date="2025-08" db="UniProtKB">
        <authorList>
            <consortium name="RefSeq"/>
        </authorList>
    </citation>
    <scope>IDENTIFICATION</scope>
    <source>
        <tissue evidence="4">Whole sample</tissue>
    </source>
</reference>
<evidence type="ECO:0000259" key="2">
    <source>
        <dbReference type="Pfam" id="PF20700"/>
    </source>
</evidence>
<evidence type="ECO:0000256" key="1">
    <source>
        <dbReference type="SAM" id="MobiDB-lite"/>
    </source>
</evidence>